<evidence type="ECO:0000259" key="1">
    <source>
        <dbReference type="Pfam" id="PF01498"/>
    </source>
</evidence>
<evidence type="ECO:0000313" key="3">
    <source>
        <dbReference type="Proteomes" id="UP000886998"/>
    </source>
</evidence>
<dbReference type="GO" id="GO:0015074">
    <property type="term" value="P:DNA integration"/>
    <property type="evidence" value="ECO:0007669"/>
    <property type="project" value="InterPro"/>
</dbReference>
<dbReference type="InterPro" id="IPR002492">
    <property type="entry name" value="Transposase_Tc1-like"/>
</dbReference>
<dbReference type="OrthoDB" id="6417450at2759"/>
<dbReference type="Gene3D" id="3.30.420.10">
    <property type="entry name" value="Ribonuclease H-like superfamily/Ribonuclease H"/>
    <property type="match status" value="1"/>
</dbReference>
<name>A0A8X6XE83_9ARAC</name>
<organism evidence="2 3">
    <name type="scientific">Trichonephila inaurata madagascariensis</name>
    <dbReference type="NCBI Taxonomy" id="2747483"/>
    <lineage>
        <taxon>Eukaryota</taxon>
        <taxon>Metazoa</taxon>
        <taxon>Ecdysozoa</taxon>
        <taxon>Arthropoda</taxon>
        <taxon>Chelicerata</taxon>
        <taxon>Arachnida</taxon>
        <taxon>Araneae</taxon>
        <taxon>Araneomorphae</taxon>
        <taxon>Entelegynae</taxon>
        <taxon>Araneoidea</taxon>
        <taxon>Nephilidae</taxon>
        <taxon>Trichonephila</taxon>
        <taxon>Trichonephila inaurata</taxon>
    </lineage>
</organism>
<comment type="caution">
    <text evidence="2">The sequence shown here is derived from an EMBL/GenBank/DDBJ whole genome shotgun (WGS) entry which is preliminary data.</text>
</comment>
<keyword evidence="3" id="KW-1185">Reference proteome</keyword>
<dbReference type="Pfam" id="PF01498">
    <property type="entry name" value="HTH_Tnp_Tc3_2"/>
    <property type="match status" value="1"/>
</dbReference>
<evidence type="ECO:0000313" key="2">
    <source>
        <dbReference type="EMBL" id="GFY51087.1"/>
    </source>
</evidence>
<dbReference type="GO" id="GO:0003677">
    <property type="term" value="F:DNA binding"/>
    <property type="evidence" value="ECO:0007669"/>
    <property type="project" value="InterPro"/>
</dbReference>
<gene>
    <name evidence="2" type="primary">tc1a_75</name>
    <name evidence="2" type="ORF">TNIN_84031</name>
</gene>
<dbReference type="Proteomes" id="UP000886998">
    <property type="component" value="Unassembled WGS sequence"/>
</dbReference>
<accession>A0A8X6XE83</accession>
<dbReference type="InterPro" id="IPR036397">
    <property type="entry name" value="RNaseH_sf"/>
</dbReference>
<protein>
    <submittedName>
        <fullName evidence="2">Transposable element Tc1 transposase</fullName>
    </submittedName>
</protein>
<sequence>MIDYTTKSGRPRVTHANTDQNLYEASRKYPFLSAVDLQKELTPTCSVDTVRNRLKQKGLKCRTPARKPFLTQFHRQMRYAYAHSKLHWSVSEWHRVVISDEKIFRSSIWIAQRLYRPIQGSNRFDEQYLVHSSNPVGGRLRFTLCVWMAFEGNGKIRIIHRVERVTVNTYYYTNHILLSIEAQLCEDNDEDQKELIFM</sequence>
<feature type="domain" description="Transposase Tc1-like" evidence="1">
    <location>
        <begin position="20"/>
        <end position="86"/>
    </location>
</feature>
<proteinExistence type="predicted"/>
<reference evidence="2" key="1">
    <citation type="submission" date="2020-08" db="EMBL/GenBank/DDBJ databases">
        <title>Multicomponent nature underlies the extraordinary mechanical properties of spider dragline silk.</title>
        <authorList>
            <person name="Kono N."/>
            <person name="Nakamura H."/>
            <person name="Mori M."/>
            <person name="Yoshida Y."/>
            <person name="Ohtoshi R."/>
            <person name="Malay A.D."/>
            <person name="Moran D.A.P."/>
            <person name="Tomita M."/>
            <person name="Numata K."/>
            <person name="Arakawa K."/>
        </authorList>
    </citation>
    <scope>NUCLEOTIDE SEQUENCE</scope>
</reference>
<dbReference type="EMBL" id="BMAV01007883">
    <property type="protein sequence ID" value="GFY51087.1"/>
    <property type="molecule type" value="Genomic_DNA"/>
</dbReference>
<dbReference type="GO" id="GO:0006313">
    <property type="term" value="P:DNA transposition"/>
    <property type="evidence" value="ECO:0007669"/>
    <property type="project" value="InterPro"/>
</dbReference>
<dbReference type="AlphaFoldDB" id="A0A8X6XE83"/>